<dbReference type="InterPro" id="IPR020846">
    <property type="entry name" value="MFS_dom"/>
</dbReference>
<dbReference type="Gene3D" id="1.20.1250.20">
    <property type="entry name" value="MFS general substrate transporter like domains"/>
    <property type="match status" value="1"/>
</dbReference>
<evidence type="ECO:0000256" key="8">
    <source>
        <dbReference type="SAM" id="Phobius"/>
    </source>
</evidence>
<dbReference type="SUPFAM" id="SSF103473">
    <property type="entry name" value="MFS general substrate transporter"/>
    <property type="match status" value="1"/>
</dbReference>
<keyword evidence="4 8" id="KW-0812">Transmembrane</keyword>
<dbReference type="GO" id="GO:0022857">
    <property type="term" value="F:transmembrane transporter activity"/>
    <property type="evidence" value="ECO:0007669"/>
    <property type="project" value="InterPro"/>
</dbReference>
<feature type="transmembrane region" description="Helical" evidence="8">
    <location>
        <begin position="126"/>
        <end position="145"/>
    </location>
</feature>
<dbReference type="AlphaFoldDB" id="A0A1Y1RMQ8"/>
<keyword evidence="5 8" id="KW-1133">Transmembrane helix</keyword>
<comment type="caution">
    <text evidence="10">The sequence shown here is derived from an EMBL/GenBank/DDBJ whole genome shotgun (WGS) entry which is preliminary data.</text>
</comment>
<feature type="transmembrane region" description="Helical" evidence="8">
    <location>
        <begin position="302"/>
        <end position="320"/>
    </location>
</feature>
<evidence type="ECO:0000256" key="7">
    <source>
        <dbReference type="RuleBase" id="RU003346"/>
    </source>
</evidence>
<sequence>MIAVLAGFSGLLYGFDSGAISGALPQLIDLWGLTDGQVGLVTALLLYGALPSIVGATLASRYIDRRQLLLIAGVIFIAGSIVCAVAPTVEVLMAARFGLGFGIGIANMFGLIYLSELAPTRIRGMLTALYQLAVNFGILGAFTVGDVYQNVEHGWKWMLGLGVVPAVIFFIGMWIAPPSPRFLITRGRFEEARDVLRKLRATEDIADAEALEIQRIASEKNAGIGELFAKARKPLVLLIGLTFFQVYTGINAVVYYAPIIFGTMEGLGDRAGMIANYSVGFALVISTAVSLPLIERMGRVKLLAISMAGQAVAMTVLWLFPESGWFTVAAVFAYTFAFGFGLGPVFWLYVPEILPLKMRAIGMGVITFTQYLFNAIFANMVPTWMTQFGSLTFLAFGILSVAGVLYVIFLIPETTGKSLEEIERELASGNLKA</sequence>
<dbReference type="NCBIfam" id="TIGR00879">
    <property type="entry name" value="SP"/>
    <property type="match status" value="1"/>
</dbReference>
<feature type="transmembrane region" description="Helical" evidence="8">
    <location>
        <begin position="37"/>
        <end position="56"/>
    </location>
</feature>
<accession>A0A1Y1RMQ8</accession>
<organism evidence="10 11">
    <name type="scientific">Rothia nasimurium</name>
    <dbReference type="NCBI Taxonomy" id="85336"/>
    <lineage>
        <taxon>Bacteria</taxon>
        <taxon>Bacillati</taxon>
        <taxon>Actinomycetota</taxon>
        <taxon>Actinomycetes</taxon>
        <taxon>Micrococcales</taxon>
        <taxon>Micrococcaceae</taxon>
        <taxon>Rothia</taxon>
    </lineage>
</organism>
<dbReference type="InterPro" id="IPR036259">
    <property type="entry name" value="MFS_trans_sf"/>
</dbReference>
<evidence type="ECO:0000256" key="4">
    <source>
        <dbReference type="ARBA" id="ARBA00022692"/>
    </source>
</evidence>
<gene>
    <name evidence="10" type="ORF">A7979_06100</name>
</gene>
<evidence type="ECO:0000256" key="1">
    <source>
        <dbReference type="ARBA" id="ARBA00004651"/>
    </source>
</evidence>
<dbReference type="PANTHER" id="PTHR48023:SF4">
    <property type="entry name" value="D-XYLOSE-PROTON SYMPORTER-LIKE 2"/>
    <property type="match status" value="1"/>
</dbReference>
<feature type="transmembrane region" description="Helical" evidence="8">
    <location>
        <begin position="93"/>
        <end position="114"/>
    </location>
</feature>
<feature type="transmembrane region" description="Helical" evidence="8">
    <location>
        <begin position="235"/>
        <end position="257"/>
    </location>
</feature>
<name>A0A1Y1RMQ8_9MICC</name>
<dbReference type="GO" id="GO:0005886">
    <property type="term" value="C:plasma membrane"/>
    <property type="evidence" value="ECO:0007669"/>
    <property type="project" value="UniProtKB-SubCell"/>
</dbReference>
<feature type="transmembrane region" description="Helical" evidence="8">
    <location>
        <begin position="277"/>
        <end position="295"/>
    </location>
</feature>
<dbReference type="InterPro" id="IPR003663">
    <property type="entry name" value="Sugar/inositol_transpt"/>
</dbReference>
<evidence type="ECO:0000259" key="9">
    <source>
        <dbReference type="PROSITE" id="PS50850"/>
    </source>
</evidence>
<keyword evidence="11" id="KW-1185">Reference proteome</keyword>
<evidence type="ECO:0000256" key="2">
    <source>
        <dbReference type="ARBA" id="ARBA00010992"/>
    </source>
</evidence>
<feature type="transmembrane region" description="Helical" evidence="8">
    <location>
        <begin position="157"/>
        <end position="176"/>
    </location>
</feature>
<keyword evidence="6 8" id="KW-0472">Membrane</keyword>
<feature type="transmembrane region" description="Helical" evidence="8">
    <location>
        <begin position="68"/>
        <end position="87"/>
    </location>
</feature>
<protein>
    <submittedName>
        <fullName evidence="10">Transporter</fullName>
    </submittedName>
</protein>
<feature type="transmembrane region" description="Helical" evidence="8">
    <location>
        <begin position="393"/>
        <end position="411"/>
    </location>
</feature>
<reference evidence="10 11" key="1">
    <citation type="submission" date="2016-05" db="EMBL/GenBank/DDBJ databases">
        <title>Draft genome sequence of a porcine commensal Rothia nasimurium.</title>
        <authorList>
            <person name="Gaiser R.A."/>
            <person name="Van Baarlen P."/>
            <person name="Wells J.M."/>
        </authorList>
    </citation>
    <scope>NUCLEOTIDE SEQUENCE [LARGE SCALE GENOMIC DNA]</scope>
    <source>
        <strain evidence="10 11">PT-32</strain>
    </source>
</reference>
<dbReference type="InterPro" id="IPR050820">
    <property type="entry name" value="MFS_Sugar_Transporter"/>
</dbReference>
<evidence type="ECO:0000313" key="11">
    <source>
        <dbReference type="Proteomes" id="UP000192359"/>
    </source>
</evidence>
<feature type="transmembrane region" description="Helical" evidence="8">
    <location>
        <begin position="326"/>
        <end position="349"/>
    </location>
</feature>
<evidence type="ECO:0000256" key="5">
    <source>
        <dbReference type="ARBA" id="ARBA00022989"/>
    </source>
</evidence>
<dbReference type="PROSITE" id="PS50850">
    <property type="entry name" value="MFS"/>
    <property type="match status" value="1"/>
</dbReference>
<dbReference type="EMBL" id="LXWF01000042">
    <property type="protein sequence ID" value="ORC15818.1"/>
    <property type="molecule type" value="Genomic_DNA"/>
</dbReference>
<dbReference type="Proteomes" id="UP000192359">
    <property type="component" value="Unassembled WGS sequence"/>
</dbReference>
<comment type="similarity">
    <text evidence="2 7">Belongs to the major facilitator superfamily. Sugar transporter (TC 2.A.1.1) family.</text>
</comment>
<feature type="domain" description="Major facilitator superfamily (MFS) profile" evidence="9">
    <location>
        <begin position="2"/>
        <end position="415"/>
    </location>
</feature>
<evidence type="ECO:0000256" key="6">
    <source>
        <dbReference type="ARBA" id="ARBA00023136"/>
    </source>
</evidence>
<dbReference type="Pfam" id="PF00083">
    <property type="entry name" value="Sugar_tr"/>
    <property type="match status" value="1"/>
</dbReference>
<proteinExistence type="inferred from homology"/>
<evidence type="ECO:0000313" key="10">
    <source>
        <dbReference type="EMBL" id="ORC15818.1"/>
    </source>
</evidence>
<dbReference type="GO" id="GO:1904659">
    <property type="term" value="P:D-glucose transmembrane transport"/>
    <property type="evidence" value="ECO:0007669"/>
    <property type="project" value="TreeGrafter"/>
</dbReference>
<keyword evidence="3 7" id="KW-0813">Transport</keyword>
<feature type="transmembrane region" description="Helical" evidence="8">
    <location>
        <begin position="361"/>
        <end position="381"/>
    </location>
</feature>
<comment type="subcellular location">
    <subcellularLocation>
        <location evidence="1">Cell membrane</location>
        <topology evidence="1">Multi-pass membrane protein</topology>
    </subcellularLocation>
</comment>
<evidence type="ECO:0000256" key="3">
    <source>
        <dbReference type="ARBA" id="ARBA00022448"/>
    </source>
</evidence>
<dbReference type="PRINTS" id="PR00171">
    <property type="entry name" value="SUGRTRNSPORT"/>
</dbReference>
<dbReference type="InterPro" id="IPR005828">
    <property type="entry name" value="MFS_sugar_transport-like"/>
</dbReference>
<dbReference type="PANTHER" id="PTHR48023">
    <property type="entry name" value="D-XYLOSE-PROTON SYMPORTER-LIKE 2"/>
    <property type="match status" value="1"/>
</dbReference>